<dbReference type="InterPro" id="IPR021858">
    <property type="entry name" value="Fun_TF"/>
</dbReference>
<dbReference type="EMBL" id="JAACJL010000045">
    <property type="protein sequence ID" value="KAF4613698.1"/>
    <property type="molecule type" value="Genomic_DNA"/>
</dbReference>
<dbReference type="PANTHER" id="PTHR37534:SF20">
    <property type="entry name" value="PRO1A C6 ZINK-FINGER PROTEIN"/>
    <property type="match status" value="1"/>
</dbReference>
<evidence type="ECO:0008006" key="6">
    <source>
        <dbReference type="Google" id="ProtNLM"/>
    </source>
</evidence>
<protein>
    <recommendedName>
        <fullName evidence="6">Zn(2)-C6 fungal-type domain-containing protein</fullName>
    </recommendedName>
</protein>
<organism evidence="4 5">
    <name type="scientific">Agrocybe pediades</name>
    <dbReference type="NCBI Taxonomy" id="84607"/>
    <lineage>
        <taxon>Eukaryota</taxon>
        <taxon>Fungi</taxon>
        <taxon>Dikarya</taxon>
        <taxon>Basidiomycota</taxon>
        <taxon>Agaricomycotina</taxon>
        <taxon>Agaricomycetes</taxon>
        <taxon>Agaricomycetidae</taxon>
        <taxon>Agaricales</taxon>
        <taxon>Agaricineae</taxon>
        <taxon>Strophariaceae</taxon>
        <taxon>Agrocybe</taxon>
    </lineage>
</organism>
<comment type="subcellular location">
    <subcellularLocation>
        <location evidence="1">Nucleus</location>
    </subcellularLocation>
</comment>
<dbReference type="GO" id="GO:0005634">
    <property type="term" value="C:nucleus"/>
    <property type="evidence" value="ECO:0007669"/>
    <property type="project" value="UniProtKB-SubCell"/>
</dbReference>
<keyword evidence="5" id="KW-1185">Reference proteome</keyword>
<feature type="region of interest" description="Disordered" evidence="3">
    <location>
        <begin position="110"/>
        <end position="138"/>
    </location>
</feature>
<comment type="caution">
    <text evidence="4">The sequence shown here is derived from an EMBL/GenBank/DDBJ whole genome shotgun (WGS) entry which is preliminary data.</text>
</comment>
<accession>A0A8H4QMS9</accession>
<keyword evidence="2" id="KW-0539">Nucleus</keyword>
<feature type="compositionally biased region" description="Low complexity" evidence="3">
    <location>
        <begin position="114"/>
        <end position="124"/>
    </location>
</feature>
<dbReference type="Proteomes" id="UP000521872">
    <property type="component" value="Unassembled WGS sequence"/>
</dbReference>
<evidence type="ECO:0000256" key="3">
    <source>
        <dbReference type="SAM" id="MobiDB-lite"/>
    </source>
</evidence>
<gene>
    <name evidence="4" type="ORF">D9613_007940</name>
</gene>
<proteinExistence type="predicted"/>
<feature type="region of interest" description="Disordered" evidence="3">
    <location>
        <begin position="1"/>
        <end position="25"/>
    </location>
</feature>
<evidence type="ECO:0000256" key="1">
    <source>
        <dbReference type="ARBA" id="ARBA00004123"/>
    </source>
</evidence>
<dbReference type="PANTHER" id="PTHR37534">
    <property type="entry name" value="TRANSCRIPTIONAL ACTIVATOR PROTEIN UGA3"/>
    <property type="match status" value="1"/>
</dbReference>
<name>A0A8H4QMS9_9AGAR</name>
<sequence length="670" mass="75296">MPKSPRAKRSNVASVPPFKQKGAKCDERRTIDGPISCETCSRLRLECLGFGAKRPEWLREGSVIQEIRDKIKAHLAAQGMIKGHAGSGTRNPVQEEILLLSTFPGVAHEPMMYPSAGSSSSVSTPRREESVDSENPYPMISGGGMLGGAMNMYDHHHHHRYPVHSGGSLPSTFMEDTEIMYGNSLVDIPSRTNSPCDDAMMPSSVDYDQVEYYRPFVPPATPATRSSFSIHYNFNLEDLNLYSFDDLEDSQLPYGIIPNQGDPPLVTHTHPSTLLPDEIFYDSLRHYVDNVVKIQYLLGDKNVLPEMIWSAITNHRESRNAVSLLSKAYYGRQDNPQFVVLDDNEVKTHLNAIHNALERTQLRFTVDDAMTALHIVSLYLFDGGKGRWNTFLSFAVMYVKHYLRSRYYNPRAALEAAAPKDEFVIKTTIWFDVLAAITTQKPPLLLEEIRELFAPDRQSFVGKPPSYSMLSPMGCENVVVYALAETANLAYWKRKHEQAGDLSVSQLVHRVQEIDALLGEGPLPEAPQPTAEDWARYRAAEIFRTATRLLLKVVESGDYPLVPEIQVAAKATFNAIEAISTSPYALSLSEYRSAIVRSTVFGFFICGAFSTLPEHRHKLSLMLRQDCGTEGVGNCSAILELLEKLWDQQTPPNRPVRWRKILRQYNVLLV</sequence>
<reference evidence="4 5" key="1">
    <citation type="submission" date="2019-12" db="EMBL/GenBank/DDBJ databases">
        <authorList>
            <person name="Floudas D."/>
            <person name="Bentzer J."/>
            <person name="Ahren D."/>
            <person name="Johansson T."/>
            <person name="Persson P."/>
            <person name="Tunlid A."/>
        </authorList>
    </citation>
    <scope>NUCLEOTIDE SEQUENCE [LARGE SCALE GENOMIC DNA]</scope>
    <source>
        <strain evidence="4 5">CBS 102.39</strain>
    </source>
</reference>
<evidence type="ECO:0000313" key="4">
    <source>
        <dbReference type="EMBL" id="KAF4613698.1"/>
    </source>
</evidence>
<dbReference type="Pfam" id="PF11951">
    <property type="entry name" value="Fungal_trans_2"/>
    <property type="match status" value="1"/>
</dbReference>
<evidence type="ECO:0000313" key="5">
    <source>
        <dbReference type="Proteomes" id="UP000521872"/>
    </source>
</evidence>
<evidence type="ECO:0000256" key="2">
    <source>
        <dbReference type="ARBA" id="ARBA00023242"/>
    </source>
</evidence>
<dbReference type="AlphaFoldDB" id="A0A8H4QMS9"/>